<evidence type="ECO:0000313" key="10">
    <source>
        <dbReference type="EMBL" id="CAD7696708.1"/>
    </source>
</evidence>
<proteinExistence type="inferred from homology"/>
<dbReference type="InterPro" id="IPR001245">
    <property type="entry name" value="Ser-Thr/Tyr_kinase_cat_dom"/>
</dbReference>
<evidence type="ECO:0000313" key="11">
    <source>
        <dbReference type="Proteomes" id="UP000708148"/>
    </source>
</evidence>
<evidence type="ECO:0000256" key="8">
    <source>
        <dbReference type="SAM" id="MobiDB-lite"/>
    </source>
</evidence>
<dbReference type="Gene3D" id="1.10.510.10">
    <property type="entry name" value="Transferase(Phosphotransferase) domain 1"/>
    <property type="match status" value="1"/>
</dbReference>
<dbReference type="InterPro" id="IPR000719">
    <property type="entry name" value="Prot_kinase_dom"/>
</dbReference>
<evidence type="ECO:0000256" key="1">
    <source>
        <dbReference type="ARBA" id="ARBA00022527"/>
    </source>
</evidence>
<dbReference type="EMBL" id="CAJHUC010000530">
    <property type="protein sequence ID" value="CAD7696708.1"/>
    <property type="molecule type" value="Genomic_DNA"/>
</dbReference>
<dbReference type="PROSITE" id="PS00107">
    <property type="entry name" value="PROTEIN_KINASE_ATP"/>
    <property type="match status" value="1"/>
</dbReference>
<dbReference type="Pfam" id="PF00069">
    <property type="entry name" value="Pkinase"/>
    <property type="match status" value="1"/>
</dbReference>
<dbReference type="AlphaFoldDB" id="A0A8S1INR9"/>
<dbReference type="InterPro" id="IPR051681">
    <property type="entry name" value="Ser/Thr_Kinases-Pseudokinases"/>
</dbReference>
<dbReference type="PROSITE" id="PS50011">
    <property type="entry name" value="PROTEIN_KINASE_DOM"/>
    <property type="match status" value="1"/>
</dbReference>
<dbReference type="InterPro" id="IPR008271">
    <property type="entry name" value="Ser/Thr_kinase_AS"/>
</dbReference>
<dbReference type="OrthoDB" id="508192at2759"/>
<feature type="domain" description="Protein kinase" evidence="9">
    <location>
        <begin position="62"/>
        <end position="409"/>
    </location>
</feature>
<dbReference type="Gene3D" id="3.30.200.20">
    <property type="entry name" value="Phosphorylase Kinase, domain 1"/>
    <property type="match status" value="1"/>
</dbReference>
<comment type="similarity">
    <text evidence="7">Belongs to the protein kinase superfamily.</text>
</comment>
<dbReference type="GO" id="GO:0004674">
    <property type="term" value="F:protein serine/threonine kinase activity"/>
    <property type="evidence" value="ECO:0007669"/>
    <property type="project" value="UniProtKB-KW"/>
</dbReference>
<feature type="region of interest" description="Disordered" evidence="8">
    <location>
        <begin position="1"/>
        <end position="44"/>
    </location>
</feature>
<comment type="caution">
    <text evidence="10">The sequence shown here is derived from an EMBL/GenBank/DDBJ whole genome shotgun (WGS) entry which is preliminary data.</text>
</comment>
<dbReference type="InterPro" id="IPR017441">
    <property type="entry name" value="Protein_kinase_ATP_BS"/>
</dbReference>
<dbReference type="PROSITE" id="PS00108">
    <property type="entry name" value="PROTEIN_KINASE_ST"/>
    <property type="match status" value="1"/>
</dbReference>
<keyword evidence="3 6" id="KW-0547">Nucleotide-binding</keyword>
<evidence type="ECO:0000256" key="6">
    <source>
        <dbReference type="PROSITE-ProRule" id="PRU10141"/>
    </source>
</evidence>
<dbReference type="SMART" id="SM00220">
    <property type="entry name" value="S_TKc"/>
    <property type="match status" value="1"/>
</dbReference>
<dbReference type="Pfam" id="PF07714">
    <property type="entry name" value="PK_Tyr_Ser-Thr"/>
    <property type="match status" value="1"/>
</dbReference>
<gene>
    <name evidence="10" type="ORF">OSTQU699_LOCUS2069</name>
</gene>
<feature type="binding site" evidence="6">
    <location>
        <position position="96"/>
    </location>
    <ligand>
        <name>ATP</name>
        <dbReference type="ChEBI" id="CHEBI:30616"/>
    </ligand>
</feature>
<accession>A0A8S1INR9</accession>
<keyword evidence="4" id="KW-0418">Kinase</keyword>
<dbReference type="GO" id="GO:0005524">
    <property type="term" value="F:ATP binding"/>
    <property type="evidence" value="ECO:0007669"/>
    <property type="project" value="UniProtKB-UniRule"/>
</dbReference>
<keyword evidence="1 7" id="KW-0723">Serine/threonine-protein kinase</keyword>
<keyword evidence="5 6" id="KW-0067">ATP-binding</keyword>
<evidence type="ECO:0000256" key="3">
    <source>
        <dbReference type="ARBA" id="ARBA00022741"/>
    </source>
</evidence>
<dbReference type="InterPro" id="IPR011009">
    <property type="entry name" value="Kinase-like_dom_sf"/>
</dbReference>
<dbReference type="PANTHER" id="PTHR44329:SF289">
    <property type="entry name" value="SERINE_THREONINE-PROTEIN KINASE VIK"/>
    <property type="match status" value="1"/>
</dbReference>
<feature type="compositionally biased region" description="Low complexity" evidence="8">
    <location>
        <begin position="30"/>
        <end position="39"/>
    </location>
</feature>
<sequence>MESRGPSRPSDDPPAEPDRAHSPRTPPSARMIRPPSMMRESSRRSRLWDGGLCESWLEPSEFSGAGEIGEGAFAVVRRCDWSRGDGDGGATPVALKMLKPHVLERDRDVEQFLKEADLLRRVRHPSIVEFMGLTKCESGCGEERPTVAIVQEFADMGSMRSLIQDHMEDSASVHQAYSKREVLRWMLDIATAIQYLHESQPKIIHRDIKPENMLLFHDSNDGEVVAKLADFGLVALVHTMPESLSESLSAAGVEKGLEALFAAKGGFRTTVSKADMIVTAEQQYNLSYRTGSLMYMAPEVIRCDMYNEKVDVFSFASVLYEMLQGASLLTFVSEDHSIQDAEAYIMAVACGFRPKIPKTWPPAIRQLISDCWQDSPVDRPSMAQVATRLGAMYSGGVFKNRCLALHAYAPQSVVLRDVPQTVLRDVPVRSVAPQRAPWHWPLCCCFRPADLQLRCAHRMPIS</sequence>
<reference evidence="10" key="1">
    <citation type="submission" date="2020-12" db="EMBL/GenBank/DDBJ databases">
        <authorList>
            <person name="Iha C."/>
        </authorList>
    </citation>
    <scope>NUCLEOTIDE SEQUENCE</scope>
</reference>
<evidence type="ECO:0000256" key="5">
    <source>
        <dbReference type="ARBA" id="ARBA00022840"/>
    </source>
</evidence>
<evidence type="ECO:0000256" key="4">
    <source>
        <dbReference type="ARBA" id="ARBA00022777"/>
    </source>
</evidence>
<name>A0A8S1INR9_9CHLO</name>
<keyword evidence="2" id="KW-0808">Transferase</keyword>
<evidence type="ECO:0000259" key="9">
    <source>
        <dbReference type="PROSITE" id="PS50011"/>
    </source>
</evidence>
<keyword evidence="11" id="KW-1185">Reference proteome</keyword>
<dbReference type="Proteomes" id="UP000708148">
    <property type="component" value="Unassembled WGS sequence"/>
</dbReference>
<dbReference type="SUPFAM" id="SSF56112">
    <property type="entry name" value="Protein kinase-like (PK-like)"/>
    <property type="match status" value="1"/>
</dbReference>
<protein>
    <recommendedName>
        <fullName evidence="9">Protein kinase domain-containing protein</fullName>
    </recommendedName>
</protein>
<evidence type="ECO:0000256" key="2">
    <source>
        <dbReference type="ARBA" id="ARBA00022679"/>
    </source>
</evidence>
<feature type="compositionally biased region" description="Basic and acidic residues" evidence="8">
    <location>
        <begin position="1"/>
        <end position="21"/>
    </location>
</feature>
<dbReference type="PANTHER" id="PTHR44329">
    <property type="entry name" value="SERINE/THREONINE-PROTEIN KINASE TNNI3K-RELATED"/>
    <property type="match status" value="1"/>
</dbReference>
<organism evidence="10 11">
    <name type="scientific">Ostreobium quekettii</name>
    <dbReference type="NCBI Taxonomy" id="121088"/>
    <lineage>
        <taxon>Eukaryota</taxon>
        <taxon>Viridiplantae</taxon>
        <taxon>Chlorophyta</taxon>
        <taxon>core chlorophytes</taxon>
        <taxon>Ulvophyceae</taxon>
        <taxon>TCBD clade</taxon>
        <taxon>Bryopsidales</taxon>
        <taxon>Ostreobineae</taxon>
        <taxon>Ostreobiaceae</taxon>
        <taxon>Ostreobium</taxon>
    </lineage>
</organism>
<evidence type="ECO:0000256" key="7">
    <source>
        <dbReference type="RuleBase" id="RU000304"/>
    </source>
</evidence>